<dbReference type="EMBL" id="MN095772">
    <property type="protein sequence ID" value="QFR57978.1"/>
    <property type="molecule type" value="Genomic_DNA"/>
</dbReference>
<name>A0A5P8PMK7_9CAUD</name>
<gene>
    <name evidence="1" type="ORF">CPT_Moby_253</name>
</gene>
<accession>A0A5P8PMK7</accession>
<proteinExistence type="predicted"/>
<evidence type="ECO:0000313" key="2">
    <source>
        <dbReference type="Proteomes" id="UP000325424"/>
    </source>
</evidence>
<evidence type="ECO:0000313" key="1">
    <source>
        <dbReference type="EMBL" id="QFR57978.1"/>
    </source>
</evidence>
<protein>
    <submittedName>
        <fullName evidence="1">Uncharacterized protein</fullName>
    </submittedName>
</protein>
<reference evidence="2" key="1">
    <citation type="submission" date="2019-06" db="EMBL/GenBank/DDBJ databases">
        <title>Complete genome sequence of Stenotrophomonas phage Moby.</title>
        <authorList>
            <person name="Vicary A."/>
            <person name="Newkirk H."/>
            <person name="Moreland R."/>
            <person name="Liu M."/>
            <person name="Ramsey J."/>
            <person name="Gonzalez C.F."/>
            <person name="Leavitt J."/>
        </authorList>
    </citation>
    <scope>NUCLEOTIDE SEQUENCE [LARGE SCALE GENOMIC DNA]</scope>
</reference>
<dbReference type="Proteomes" id="UP000325424">
    <property type="component" value="Segment"/>
</dbReference>
<organism evidence="1 2">
    <name type="scientific">Stenotrophomonas phage Moby</name>
    <dbReference type="NCBI Taxonomy" id="2601680"/>
    <lineage>
        <taxon>Viruses</taxon>
        <taxon>Duplodnaviria</taxon>
        <taxon>Heunggongvirae</taxon>
        <taxon>Uroviricota</taxon>
        <taxon>Caudoviricetes</taxon>
        <taxon>Menderavirus</taxon>
        <taxon>Menderavirus moby</taxon>
    </lineage>
</organism>
<sequence length="70" mass="8303">MTNKMRFKMVNPQAYQLYNLEDAMDMAFGLSLEYGDYTHREIVDLFTSMEIGETLIDEDQDEWVRVEDAE</sequence>
<keyword evidence="2" id="KW-1185">Reference proteome</keyword>